<dbReference type="Proteomes" id="UP000236291">
    <property type="component" value="Unassembled WGS sequence"/>
</dbReference>
<dbReference type="EMBL" id="ASHM01020147">
    <property type="protein sequence ID" value="PNY01471.1"/>
    <property type="molecule type" value="Genomic_DNA"/>
</dbReference>
<reference evidence="1 2" key="1">
    <citation type="journal article" date="2014" name="Am. J. Bot.">
        <title>Genome assembly and annotation for red clover (Trifolium pratense; Fabaceae).</title>
        <authorList>
            <person name="Istvanek J."/>
            <person name="Jaros M."/>
            <person name="Krenek A."/>
            <person name="Repkova J."/>
        </authorList>
    </citation>
    <scope>NUCLEOTIDE SEQUENCE [LARGE SCALE GENOMIC DNA]</scope>
    <source>
        <strain evidence="2">cv. Tatra</strain>
        <tissue evidence="1">Young leaves</tissue>
    </source>
</reference>
<evidence type="ECO:0000313" key="1">
    <source>
        <dbReference type="EMBL" id="PNY01471.1"/>
    </source>
</evidence>
<evidence type="ECO:0000313" key="2">
    <source>
        <dbReference type="Proteomes" id="UP000236291"/>
    </source>
</evidence>
<protein>
    <submittedName>
        <fullName evidence="1">Uncharacterized protein</fullName>
    </submittedName>
</protein>
<reference evidence="1 2" key="2">
    <citation type="journal article" date="2017" name="Front. Plant Sci.">
        <title>Gene Classification and Mining of Molecular Markers Useful in Red Clover (Trifolium pratense) Breeding.</title>
        <authorList>
            <person name="Istvanek J."/>
            <person name="Dluhosova J."/>
            <person name="Dluhos P."/>
            <person name="Patkova L."/>
            <person name="Nedelnik J."/>
            <person name="Repkova J."/>
        </authorList>
    </citation>
    <scope>NUCLEOTIDE SEQUENCE [LARGE SCALE GENOMIC DNA]</scope>
    <source>
        <strain evidence="2">cv. Tatra</strain>
        <tissue evidence="1">Young leaves</tissue>
    </source>
</reference>
<dbReference type="AlphaFoldDB" id="A0A2K3NEL6"/>
<accession>A0A2K3NEL6</accession>
<organism evidence="1 2">
    <name type="scientific">Trifolium pratense</name>
    <name type="common">Red clover</name>
    <dbReference type="NCBI Taxonomy" id="57577"/>
    <lineage>
        <taxon>Eukaryota</taxon>
        <taxon>Viridiplantae</taxon>
        <taxon>Streptophyta</taxon>
        <taxon>Embryophyta</taxon>
        <taxon>Tracheophyta</taxon>
        <taxon>Spermatophyta</taxon>
        <taxon>Magnoliopsida</taxon>
        <taxon>eudicotyledons</taxon>
        <taxon>Gunneridae</taxon>
        <taxon>Pentapetalae</taxon>
        <taxon>rosids</taxon>
        <taxon>fabids</taxon>
        <taxon>Fabales</taxon>
        <taxon>Fabaceae</taxon>
        <taxon>Papilionoideae</taxon>
        <taxon>50 kb inversion clade</taxon>
        <taxon>NPAAA clade</taxon>
        <taxon>Hologalegina</taxon>
        <taxon>IRL clade</taxon>
        <taxon>Trifolieae</taxon>
        <taxon>Trifolium</taxon>
    </lineage>
</organism>
<gene>
    <name evidence="1" type="ORF">L195_g024768</name>
</gene>
<comment type="caution">
    <text evidence="1">The sequence shown here is derived from an EMBL/GenBank/DDBJ whole genome shotgun (WGS) entry which is preliminary data.</text>
</comment>
<proteinExistence type="predicted"/>
<name>A0A2K3NEL6_TRIPR</name>
<sequence>MFKTSKSSSTIFSTIYVIPTLFDAFISNNIISCDRIRHSSVETLGEAVGCVPARVPKLNPQRWAKTFDDINDHQVAARKRLESHDEQLMFIIPVIGRYNASSIETVDS</sequence>